<sequence length="142" mass="15306">MTLLQPTAAWSSTYESTASAIAYVVDTEPALFSGDTDKSETAALLVAVSWYESRFNPRALGDGGRSWGLFQMRGGGPRYFDPVIAARGALRAMRTSLDACSDQLPADRLAAYASGSCARGRRESRARMQLASKLVMASSLTW</sequence>
<dbReference type="RefSeq" id="WP_394847388.1">
    <property type="nucleotide sequence ID" value="NZ_CP089982.1"/>
</dbReference>
<gene>
    <name evidence="1" type="ORF">LZC95_07975</name>
</gene>
<evidence type="ECO:0000313" key="2">
    <source>
        <dbReference type="Proteomes" id="UP001379533"/>
    </source>
</evidence>
<proteinExistence type="predicted"/>
<evidence type="ECO:0008006" key="3">
    <source>
        <dbReference type="Google" id="ProtNLM"/>
    </source>
</evidence>
<reference evidence="1 2" key="1">
    <citation type="submission" date="2021-12" db="EMBL/GenBank/DDBJ databases">
        <title>Discovery of the Pendulisporaceae a myxobacterial family with distinct sporulation behavior and unique specialized metabolism.</title>
        <authorList>
            <person name="Garcia R."/>
            <person name="Popoff A."/>
            <person name="Bader C.D."/>
            <person name="Loehr J."/>
            <person name="Walesch S."/>
            <person name="Walt C."/>
            <person name="Boldt J."/>
            <person name="Bunk B."/>
            <person name="Haeckl F.J.F.P.J."/>
            <person name="Gunesch A.P."/>
            <person name="Birkelbach J."/>
            <person name="Nuebel U."/>
            <person name="Pietschmann T."/>
            <person name="Bach T."/>
            <person name="Mueller R."/>
        </authorList>
    </citation>
    <scope>NUCLEOTIDE SEQUENCE [LARGE SCALE GENOMIC DNA]</scope>
    <source>
        <strain evidence="1 2">MSr12523</strain>
    </source>
</reference>
<accession>A0ABZ2KGU9</accession>
<evidence type="ECO:0000313" key="1">
    <source>
        <dbReference type="EMBL" id="WXA96772.1"/>
    </source>
</evidence>
<dbReference type="EMBL" id="CP089982">
    <property type="protein sequence ID" value="WXA96772.1"/>
    <property type="molecule type" value="Genomic_DNA"/>
</dbReference>
<dbReference type="SUPFAM" id="SSF53955">
    <property type="entry name" value="Lysozyme-like"/>
    <property type="match status" value="1"/>
</dbReference>
<organism evidence="1 2">
    <name type="scientific">Pendulispora brunnea</name>
    <dbReference type="NCBI Taxonomy" id="2905690"/>
    <lineage>
        <taxon>Bacteria</taxon>
        <taxon>Pseudomonadati</taxon>
        <taxon>Myxococcota</taxon>
        <taxon>Myxococcia</taxon>
        <taxon>Myxococcales</taxon>
        <taxon>Sorangiineae</taxon>
        <taxon>Pendulisporaceae</taxon>
        <taxon>Pendulispora</taxon>
    </lineage>
</organism>
<name>A0ABZ2KGU9_9BACT</name>
<protein>
    <recommendedName>
        <fullName evidence="3">Transglycosylase SLT domain-containing protein</fullName>
    </recommendedName>
</protein>
<dbReference type="InterPro" id="IPR023346">
    <property type="entry name" value="Lysozyme-like_dom_sf"/>
</dbReference>
<dbReference type="Proteomes" id="UP001379533">
    <property type="component" value="Chromosome"/>
</dbReference>
<keyword evidence="2" id="KW-1185">Reference proteome</keyword>